<sequence length="698" mass="77879">MIPMYMEDHEALSQQNQEDQGYSELGYSYKFLFLPNLLRAIRGDTRRANFVNFIFSAYSLWIDTRGTVSYQMYELANKFLSDPWDDAGEEETLGGGEDMEFDEDEEEQEDEEEREDEGIGEESEDESEMDDEEEADNDEGAVSNDEIEIEEAGYDERMAIINAIRGNGRFGEPPMSVEEFEELQEILRHRFEGPLEERFNVPIIDIEQQRQIEDVLSLSSSDVAKIRAVVPLVLKNLLLEMRPFVMRYAIKTIWEEGGIEALRDARHLLNDHAFRTVGRREIMLHCKNQGVHLASLQMPVLFVQGMRILQRRLHKALCTIGDDQPMVAGSIDIALIRTFEVHPESLEGIGVTLHQRIVTNDPAWEVANWVQTVLSLLRGDDLRRDFMIEILGENIHGRLSRHLQAFVRQSNQDDNPNLNILLPEDSEDDEDEVEDQFRELADQADLNDVEMQQMGNNANRNPIDFRIVGINIIPGDDNDDDGIAQIPEGPSNSNNDPNTLPNVPQNIQIEDGNIEEIPNELPHLHDDIQMEENEQVRPDVENREQAIHLVVDFPNAQRISNEARREADRLTNPLNEDGSTNEDMKCLFVLALGLSVLTVAQSGLVKKRQVLLPPSNVVAPNQILLPGQPTVAAPPAAPSTAPSGKGSPGDKQIVDGKVGPGGKGPVNVPGATSPAVPAPVLPGGVPGNAVVAQPIVLG</sequence>
<organism evidence="2 3">
    <name type="scientific">Diploscapter pachys</name>
    <dbReference type="NCBI Taxonomy" id="2018661"/>
    <lineage>
        <taxon>Eukaryota</taxon>
        <taxon>Metazoa</taxon>
        <taxon>Ecdysozoa</taxon>
        <taxon>Nematoda</taxon>
        <taxon>Chromadorea</taxon>
        <taxon>Rhabditida</taxon>
        <taxon>Rhabditina</taxon>
        <taxon>Rhabditomorpha</taxon>
        <taxon>Rhabditoidea</taxon>
        <taxon>Rhabditidae</taxon>
        <taxon>Diploscapter</taxon>
    </lineage>
</organism>
<evidence type="ECO:0000313" key="2">
    <source>
        <dbReference type="EMBL" id="PAV76127.1"/>
    </source>
</evidence>
<proteinExistence type="predicted"/>
<dbReference type="Proteomes" id="UP000218231">
    <property type="component" value="Unassembled WGS sequence"/>
</dbReference>
<dbReference type="EMBL" id="LIAE01007954">
    <property type="protein sequence ID" value="PAV76127.1"/>
    <property type="molecule type" value="Genomic_DNA"/>
</dbReference>
<feature type="compositionally biased region" description="Polar residues" evidence="1">
    <location>
        <begin position="490"/>
        <end position="503"/>
    </location>
</feature>
<keyword evidence="3" id="KW-1185">Reference proteome</keyword>
<name>A0A2A2KQN1_9BILA</name>
<dbReference type="AlphaFoldDB" id="A0A2A2KQN1"/>
<accession>A0A2A2KQN1</accession>
<feature type="region of interest" description="Disordered" evidence="1">
    <location>
        <begin position="476"/>
        <end position="503"/>
    </location>
</feature>
<reference evidence="2 3" key="1">
    <citation type="journal article" date="2017" name="Curr. Biol.">
        <title>Genome architecture and evolution of a unichromosomal asexual nematode.</title>
        <authorList>
            <person name="Fradin H."/>
            <person name="Zegar C."/>
            <person name="Gutwein M."/>
            <person name="Lucas J."/>
            <person name="Kovtun M."/>
            <person name="Corcoran D."/>
            <person name="Baugh L.R."/>
            <person name="Kiontke K."/>
            <person name="Gunsalus K."/>
            <person name="Fitch D.H."/>
            <person name="Piano F."/>
        </authorList>
    </citation>
    <scope>NUCLEOTIDE SEQUENCE [LARGE SCALE GENOMIC DNA]</scope>
    <source>
        <strain evidence="2">PF1309</strain>
    </source>
</reference>
<feature type="region of interest" description="Disordered" evidence="1">
    <location>
        <begin position="629"/>
        <end position="671"/>
    </location>
</feature>
<evidence type="ECO:0000313" key="3">
    <source>
        <dbReference type="Proteomes" id="UP000218231"/>
    </source>
</evidence>
<evidence type="ECO:0000256" key="1">
    <source>
        <dbReference type="SAM" id="MobiDB-lite"/>
    </source>
</evidence>
<comment type="caution">
    <text evidence="2">The sequence shown here is derived from an EMBL/GenBank/DDBJ whole genome shotgun (WGS) entry which is preliminary data.</text>
</comment>
<gene>
    <name evidence="2" type="ORF">WR25_11664</name>
</gene>
<feature type="region of interest" description="Disordered" evidence="1">
    <location>
        <begin position="83"/>
        <end position="149"/>
    </location>
</feature>
<protein>
    <submittedName>
        <fullName evidence="2">Uncharacterized protein</fullName>
    </submittedName>
</protein>